<evidence type="ECO:0000256" key="1">
    <source>
        <dbReference type="SAM" id="SignalP"/>
    </source>
</evidence>
<evidence type="ECO:0000313" key="4">
    <source>
        <dbReference type="EMBL" id="MRZ55403.1"/>
    </source>
</evidence>
<proteinExistence type="predicted"/>
<evidence type="ECO:0000313" key="6">
    <source>
        <dbReference type="Proteomes" id="UP000195950"/>
    </source>
</evidence>
<reference evidence="6" key="1">
    <citation type="submission" date="2017-04" db="EMBL/GenBank/DDBJ databases">
        <title>Function of individual gut microbiota members based on whole genome sequencing of pure cultures obtained from chicken caecum.</title>
        <authorList>
            <person name="Medvecky M."/>
            <person name="Cejkova D."/>
            <person name="Polansky O."/>
            <person name="Karasova D."/>
            <person name="Kubasova T."/>
            <person name="Cizek A."/>
            <person name="Rychlik I."/>
        </authorList>
    </citation>
    <scope>NUCLEOTIDE SEQUENCE [LARGE SCALE GENOMIC DNA]</scope>
    <source>
        <strain evidence="6">An199</strain>
    </source>
</reference>
<evidence type="ECO:0000313" key="3">
    <source>
        <dbReference type="EMBL" id="MRZ07818.1"/>
    </source>
</evidence>
<accession>A0A1Y4ICP9</accession>
<feature type="chain" id="PRO_5041601406" evidence="1">
    <location>
        <begin position="25"/>
        <end position="158"/>
    </location>
</feature>
<feature type="signal peptide" evidence="1">
    <location>
        <begin position="1"/>
        <end position="24"/>
    </location>
</feature>
<reference evidence="7 8" key="3">
    <citation type="journal article" date="2019" name="Nat. Med.">
        <title>A library of human gut bacterial isolates paired with longitudinal multiomics data enables mechanistic microbiome research.</title>
        <authorList>
            <person name="Poyet M."/>
            <person name="Groussin M."/>
            <person name="Gibbons S.M."/>
            <person name="Avila-Pacheco J."/>
            <person name="Jiang X."/>
            <person name="Kearney S.M."/>
            <person name="Perrotta A.R."/>
            <person name="Berdy B."/>
            <person name="Zhao S."/>
            <person name="Lieberman T.D."/>
            <person name="Swanson P.K."/>
            <person name="Smith M."/>
            <person name="Roesemann S."/>
            <person name="Alexander J.E."/>
            <person name="Rich S.A."/>
            <person name="Livny J."/>
            <person name="Vlamakis H."/>
            <person name="Clish C."/>
            <person name="Bullock K."/>
            <person name="Deik A."/>
            <person name="Scott J."/>
            <person name="Pierce K.A."/>
            <person name="Xavier R.J."/>
            <person name="Alm E.J."/>
        </authorList>
    </citation>
    <scope>NUCLEOTIDE SEQUENCE [LARGE SCALE GENOMIC DNA]</scope>
    <source>
        <strain evidence="3 9">BIOML-A10</strain>
        <strain evidence="2 8">BIOML-A11</strain>
        <strain evidence="4 7">BIOML-A2</strain>
    </source>
</reference>
<keyword evidence="1" id="KW-0732">Signal</keyword>
<dbReference type="Proteomes" id="UP000471216">
    <property type="component" value="Unassembled WGS sequence"/>
</dbReference>
<dbReference type="Pfam" id="PF14060">
    <property type="entry name" value="DUF4252"/>
    <property type="match status" value="1"/>
</dbReference>
<gene>
    <name evidence="5" type="ORF">B5F32_13225</name>
    <name evidence="3" type="ORF">GKD54_16720</name>
    <name evidence="2" type="ORF">GKD58_15820</name>
    <name evidence="4" type="ORF">GKD68_11655</name>
</gene>
<dbReference type="EMBL" id="WKMW01000016">
    <property type="protein sequence ID" value="MRY85705.1"/>
    <property type="molecule type" value="Genomic_DNA"/>
</dbReference>
<dbReference type="RefSeq" id="WP_008773209.1">
    <property type="nucleotide sequence ID" value="NZ_BAABYH010000001.1"/>
</dbReference>
<evidence type="ECO:0000313" key="7">
    <source>
        <dbReference type="Proteomes" id="UP000432516"/>
    </source>
</evidence>
<evidence type="ECO:0000313" key="2">
    <source>
        <dbReference type="EMBL" id="MRY85705.1"/>
    </source>
</evidence>
<dbReference type="EMBL" id="WKNE01000007">
    <property type="protein sequence ID" value="MRZ55403.1"/>
    <property type="molecule type" value="Genomic_DNA"/>
</dbReference>
<dbReference type="EMBL" id="WKMX01000016">
    <property type="protein sequence ID" value="MRZ07818.1"/>
    <property type="molecule type" value="Genomic_DNA"/>
</dbReference>
<dbReference type="InterPro" id="IPR025348">
    <property type="entry name" value="DUF4252"/>
</dbReference>
<evidence type="ECO:0000313" key="9">
    <source>
        <dbReference type="Proteomes" id="UP000471216"/>
    </source>
</evidence>
<sequence>MINTMRLKYLYTILLLCCVNICFAQNKLFDKYADMDDVTSVYISKKMFQMMPVMETAGLNLANLKGKIESLQILTTQKADLRERMRGEFKALIGKDHEELMRVKDGKTKANFYVKQQGELIQELIMIADMDDGGFSVMQLLGRFTLQDVQEITSEINK</sequence>
<evidence type="ECO:0000313" key="5">
    <source>
        <dbReference type="EMBL" id="OUP18013.1"/>
    </source>
</evidence>
<comment type="caution">
    <text evidence="5">The sequence shown here is derived from an EMBL/GenBank/DDBJ whole genome shotgun (WGS) entry which is preliminary data.</text>
</comment>
<dbReference type="Proteomes" id="UP000450599">
    <property type="component" value="Unassembled WGS sequence"/>
</dbReference>
<organism evidence="5 6">
    <name type="scientific">Parabacteroides distasonis</name>
    <dbReference type="NCBI Taxonomy" id="823"/>
    <lineage>
        <taxon>Bacteria</taxon>
        <taxon>Pseudomonadati</taxon>
        <taxon>Bacteroidota</taxon>
        <taxon>Bacteroidia</taxon>
        <taxon>Bacteroidales</taxon>
        <taxon>Tannerellaceae</taxon>
        <taxon>Parabacteroides</taxon>
    </lineage>
</organism>
<protein>
    <submittedName>
        <fullName evidence="2">DUF4252 domain-containing protein</fullName>
    </submittedName>
</protein>
<dbReference type="Proteomes" id="UP000432516">
    <property type="component" value="Unassembled WGS sequence"/>
</dbReference>
<dbReference type="AlphaFoldDB" id="A0A1Y4ICP9"/>
<dbReference type="Proteomes" id="UP000195950">
    <property type="component" value="Unassembled WGS sequence"/>
</dbReference>
<reference evidence="5" key="2">
    <citation type="journal article" date="2018" name="BMC Genomics">
        <title>Whole genome sequencing and function prediction of 133 gut anaerobes isolated from chicken caecum in pure cultures.</title>
        <authorList>
            <person name="Medvecky M."/>
            <person name="Cejkova D."/>
            <person name="Polansky O."/>
            <person name="Karasova D."/>
            <person name="Kubasova T."/>
            <person name="Cizek A."/>
            <person name="Rychlik I."/>
        </authorList>
    </citation>
    <scope>NUCLEOTIDE SEQUENCE</scope>
    <source>
        <strain evidence="5">An199</strain>
    </source>
</reference>
<name>A0A1Y4ICP9_PARDI</name>
<dbReference type="EMBL" id="NFJX01000011">
    <property type="protein sequence ID" value="OUP18013.1"/>
    <property type="molecule type" value="Genomic_DNA"/>
</dbReference>
<evidence type="ECO:0000313" key="8">
    <source>
        <dbReference type="Proteomes" id="UP000450599"/>
    </source>
</evidence>